<sequence length="139" mass="14479">MHAEIGLGLTARRAGDLDTAERYLRRMLEWHRRAGFDPGTALLLAELGFAAEQRGAGSLALALHTEGLAVARRVGDPRGIALALEGLAGARSCLGDLAAAAVLLAEGNAARASVGAPLPSAERFDVDRIGRRLSAVTSR</sequence>
<gene>
    <name evidence="1" type="ORF">NMN56_014795</name>
</gene>
<accession>A0ABT6ZWM6</accession>
<name>A0ABT6ZWM6_9ACTN</name>
<dbReference type="EMBL" id="JANCPR020000012">
    <property type="protein sequence ID" value="MDJ1133209.1"/>
    <property type="molecule type" value="Genomic_DNA"/>
</dbReference>
<evidence type="ECO:0000313" key="1">
    <source>
        <dbReference type="EMBL" id="MDJ1133209.1"/>
    </source>
</evidence>
<dbReference type="Gene3D" id="1.25.40.10">
    <property type="entry name" value="Tetratricopeptide repeat domain"/>
    <property type="match status" value="1"/>
</dbReference>
<dbReference type="InterPro" id="IPR011990">
    <property type="entry name" value="TPR-like_helical_dom_sf"/>
</dbReference>
<keyword evidence="2" id="KW-1185">Reference proteome</keyword>
<comment type="caution">
    <text evidence="1">The sequence shown here is derived from an EMBL/GenBank/DDBJ whole genome shotgun (WGS) entry which is preliminary data.</text>
</comment>
<dbReference type="SUPFAM" id="SSF48452">
    <property type="entry name" value="TPR-like"/>
    <property type="match status" value="1"/>
</dbReference>
<protein>
    <submittedName>
        <fullName evidence="1">Tetratricopeptide repeat protein</fullName>
    </submittedName>
</protein>
<evidence type="ECO:0000313" key="2">
    <source>
        <dbReference type="Proteomes" id="UP001214441"/>
    </source>
</evidence>
<dbReference type="Proteomes" id="UP001214441">
    <property type="component" value="Unassembled WGS sequence"/>
</dbReference>
<proteinExistence type="predicted"/>
<reference evidence="1 2" key="1">
    <citation type="submission" date="2023-05" db="EMBL/GenBank/DDBJ databases">
        <title>Streptantibioticus silvisoli sp. nov., acidotolerant actinomycetes 1 from pine litter.</title>
        <authorList>
            <person name="Swiecimska M."/>
            <person name="Golinska P."/>
            <person name="Sangal V."/>
            <person name="Wachnowicz B."/>
            <person name="Goodfellow M."/>
        </authorList>
    </citation>
    <scope>NUCLEOTIDE SEQUENCE [LARGE SCALE GENOMIC DNA]</scope>
    <source>
        <strain evidence="1 2">DSM 42109</strain>
    </source>
</reference>
<dbReference type="RefSeq" id="WP_274044810.1">
    <property type="nucleotide sequence ID" value="NZ_JANCPR020000012.1"/>
</dbReference>
<organism evidence="1 2">
    <name type="scientific">Streptomyces iconiensis</name>
    <dbReference type="NCBI Taxonomy" id="1384038"/>
    <lineage>
        <taxon>Bacteria</taxon>
        <taxon>Bacillati</taxon>
        <taxon>Actinomycetota</taxon>
        <taxon>Actinomycetes</taxon>
        <taxon>Kitasatosporales</taxon>
        <taxon>Streptomycetaceae</taxon>
        <taxon>Streptomyces</taxon>
    </lineage>
</organism>